<dbReference type="RefSeq" id="WP_148377553.1">
    <property type="nucleotide sequence ID" value="NZ_VSIY01000005.1"/>
</dbReference>
<keyword evidence="3" id="KW-0808">Transferase</keyword>
<reference evidence="3 4" key="1">
    <citation type="submission" date="2019-08" db="EMBL/GenBank/DDBJ databases">
        <title>Identification of a novel species of the genus Boseongicola.</title>
        <authorList>
            <person name="Zhang X.-Q."/>
        </authorList>
    </citation>
    <scope>NUCLEOTIDE SEQUENCE [LARGE SCALE GENOMIC DNA]</scope>
    <source>
        <strain evidence="3 4">HY14</strain>
    </source>
</reference>
<dbReference type="PANTHER" id="PTHR43777:SF1">
    <property type="entry name" value="MOLYBDENUM COFACTOR CYTIDYLYLTRANSFERASE"/>
    <property type="match status" value="1"/>
</dbReference>
<comment type="caution">
    <text evidence="3">The sequence shown here is derived from an EMBL/GenBank/DDBJ whole genome shotgun (WGS) entry which is preliminary data.</text>
</comment>
<dbReference type="Gene3D" id="3.90.550.10">
    <property type="entry name" value="Spore Coat Polysaccharide Biosynthesis Protein SpsA, Chain A"/>
    <property type="match status" value="1"/>
</dbReference>
<dbReference type="PANTHER" id="PTHR43777">
    <property type="entry name" value="MOLYBDENUM COFACTOR CYTIDYLYLTRANSFERASE"/>
    <property type="match status" value="1"/>
</dbReference>
<dbReference type="GO" id="GO:0016779">
    <property type="term" value="F:nucleotidyltransferase activity"/>
    <property type="evidence" value="ECO:0007669"/>
    <property type="project" value="UniProtKB-ARBA"/>
</dbReference>
<dbReference type="EMBL" id="VSIY01000005">
    <property type="protein sequence ID" value="TYB81744.1"/>
    <property type="molecule type" value="Genomic_DNA"/>
</dbReference>
<dbReference type="AlphaFoldDB" id="A0A5D0RMG3"/>
<evidence type="ECO:0000259" key="2">
    <source>
        <dbReference type="Pfam" id="PF12804"/>
    </source>
</evidence>
<dbReference type="CDD" id="cd04182">
    <property type="entry name" value="GT_2_like_f"/>
    <property type="match status" value="1"/>
</dbReference>
<accession>A0A5D0RMG3</accession>
<evidence type="ECO:0000313" key="3">
    <source>
        <dbReference type="EMBL" id="TYB81744.1"/>
    </source>
</evidence>
<organism evidence="3 4">
    <name type="scientific">Maritimibacter fusiformis</name>
    <dbReference type="NCBI Taxonomy" id="2603819"/>
    <lineage>
        <taxon>Bacteria</taxon>
        <taxon>Pseudomonadati</taxon>
        <taxon>Pseudomonadota</taxon>
        <taxon>Alphaproteobacteria</taxon>
        <taxon>Rhodobacterales</taxon>
        <taxon>Roseobacteraceae</taxon>
        <taxon>Maritimibacter</taxon>
    </lineage>
</organism>
<dbReference type="SUPFAM" id="SSF53448">
    <property type="entry name" value="Nucleotide-diphospho-sugar transferases"/>
    <property type="match status" value="1"/>
</dbReference>
<evidence type="ECO:0000313" key="4">
    <source>
        <dbReference type="Proteomes" id="UP000322080"/>
    </source>
</evidence>
<dbReference type="Pfam" id="PF12804">
    <property type="entry name" value="NTP_transf_3"/>
    <property type="match status" value="1"/>
</dbReference>
<dbReference type="InterPro" id="IPR029044">
    <property type="entry name" value="Nucleotide-diphossugar_trans"/>
</dbReference>
<keyword evidence="4" id="KW-1185">Reference proteome</keyword>
<name>A0A5D0RMG3_9RHOB</name>
<dbReference type="InterPro" id="IPR025877">
    <property type="entry name" value="MobA-like_NTP_Trfase"/>
</dbReference>
<dbReference type="Proteomes" id="UP000322080">
    <property type="component" value="Unassembled WGS sequence"/>
</dbReference>
<keyword evidence="1" id="KW-0460">Magnesium</keyword>
<sequence>MADPVAILILAAGASSRMRGADKLLQPVDGRPLLAERAAAALRTGAPVFVALPARDAAPERWRAVDGLGVTCLEVSDAASGMAASLRAGVGALPDQTAGVVILLADMPEITPDDLAALIAGADGATILRGAGADGTPGHPVLFPARDFAALRALDGDRGARDLLRRERDRVRLVPLPGAHALTDLDTPEDWARWRASGPSGDE</sequence>
<evidence type="ECO:0000256" key="1">
    <source>
        <dbReference type="ARBA" id="ARBA00022842"/>
    </source>
</evidence>
<proteinExistence type="predicted"/>
<protein>
    <submittedName>
        <fullName evidence="3">Nucleotidyltransferase family protein</fullName>
    </submittedName>
</protein>
<feature type="domain" description="MobA-like NTP transferase" evidence="2">
    <location>
        <begin position="8"/>
        <end position="169"/>
    </location>
</feature>
<gene>
    <name evidence="3" type="ORF">FVF75_08540</name>
</gene>